<proteinExistence type="predicted"/>
<dbReference type="EMBL" id="SDAQ01000009">
    <property type="protein sequence ID" value="KAI3557017.1"/>
    <property type="molecule type" value="Genomic_DNA"/>
</dbReference>
<evidence type="ECO:0000313" key="3">
    <source>
        <dbReference type="Proteomes" id="UP001056436"/>
    </source>
</evidence>
<reference evidence="2" key="1">
    <citation type="submission" date="2019-01" db="EMBL/GenBank/DDBJ databases">
        <title>Colletotrichum abscissum LGMF1257.</title>
        <authorList>
            <person name="Baroncelli R."/>
        </authorList>
    </citation>
    <scope>NUCLEOTIDE SEQUENCE</scope>
    <source>
        <strain evidence="2">Ca142</strain>
    </source>
</reference>
<dbReference type="OrthoDB" id="4801489at2759"/>
<dbReference type="AlphaFoldDB" id="A0A9P9XMS2"/>
<accession>A0A9P9XMS2</accession>
<comment type="caution">
    <text evidence="2">The sequence shown here is derived from an EMBL/GenBank/DDBJ whole genome shotgun (WGS) entry which is preliminary data.</text>
</comment>
<dbReference type="Proteomes" id="UP001056436">
    <property type="component" value="Unassembled WGS sequence"/>
</dbReference>
<evidence type="ECO:0000256" key="1">
    <source>
        <dbReference type="SAM" id="SignalP"/>
    </source>
</evidence>
<organism evidence="2 3">
    <name type="scientific">Colletotrichum abscissum</name>
    <dbReference type="NCBI Taxonomy" id="1671311"/>
    <lineage>
        <taxon>Eukaryota</taxon>
        <taxon>Fungi</taxon>
        <taxon>Dikarya</taxon>
        <taxon>Ascomycota</taxon>
        <taxon>Pezizomycotina</taxon>
        <taxon>Sordariomycetes</taxon>
        <taxon>Hypocreomycetidae</taxon>
        <taxon>Glomerellales</taxon>
        <taxon>Glomerellaceae</taxon>
        <taxon>Colletotrichum</taxon>
        <taxon>Colletotrichum acutatum species complex</taxon>
    </lineage>
</organism>
<feature type="chain" id="PRO_5040240856" evidence="1">
    <location>
        <begin position="20"/>
        <end position="121"/>
    </location>
</feature>
<evidence type="ECO:0000313" key="2">
    <source>
        <dbReference type="EMBL" id="KAI3557017.1"/>
    </source>
</evidence>
<sequence>MQSSFFLAALMAAVVPAFAYEVGTGSCCTAQLKACHEQGADACIWTNAAICVNNPKNSVPIDETCNEKCPTASVKTPDGFIYKFQKHNAPAGTCVCSNTNPNVGKYCYGRKRDQFRGTERA</sequence>
<name>A0A9P9XMS2_9PEZI</name>
<gene>
    <name evidence="2" type="ORF">CABS02_02568</name>
</gene>
<keyword evidence="3" id="KW-1185">Reference proteome</keyword>
<keyword evidence="1" id="KW-0732">Signal</keyword>
<feature type="signal peptide" evidence="1">
    <location>
        <begin position="1"/>
        <end position="19"/>
    </location>
</feature>
<protein>
    <submittedName>
        <fullName evidence="2">Uncharacterized protein</fullName>
    </submittedName>
</protein>